<organism evidence="1">
    <name type="scientific">Anguilla anguilla</name>
    <name type="common">European freshwater eel</name>
    <name type="synonym">Muraena anguilla</name>
    <dbReference type="NCBI Taxonomy" id="7936"/>
    <lineage>
        <taxon>Eukaryota</taxon>
        <taxon>Metazoa</taxon>
        <taxon>Chordata</taxon>
        <taxon>Craniata</taxon>
        <taxon>Vertebrata</taxon>
        <taxon>Euteleostomi</taxon>
        <taxon>Actinopterygii</taxon>
        <taxon>Neopterygii</taxon>
        <taxon>Teleostei</taxon>
        <taxon>Anguilliformes</taxon>
        <taxon>Anguillidae</taxon>
        <taxon>Anguilla</taxon>
    </lineage>
</organism>
<reference evidence="1" key="2">
    <citation type="journal article" date="2015" name="Fish Shellfish Immunol.">
        <title>Early steps in the European eel (Anguilla anguilla)-Vibrio vulnificus interaction in the gills: Role of the RtxA13 toxin.</title>
        <authorList>
            <person name="Callol A."/>
            <person name="Pajuelo D."/>
            <person name="Ebbesson L."/>
            <person name="Teles M."/>
            <person name="MacKenzie S."/>
            <person name="Amaro C."/>
        </authorList>
    </citation>
    <scope>NUCLEOTIDE SEQUENCE</scope>
</reference>
<evidence type="ECO:0000313" key="1">
    <source>
        <dbReference type="EMBL" id="JAH06527.1"/>
    </source>
</evidence>
<reference evidence="1" key="1">
    <citation type="submission" date="2014-11" db="EMBL/GenBank/DDBJ databases">
        <authorList>
            <person name="Amaro Gonzalez C."/>
        </authorList>
    </citation>
    <scope>NUCLEOTIDE SEQUENCE</scope>
</reference>
<proteinExistence type="predicted"/>
<accession>A0A0E9PQF5</accession>
<protein>
    <submittedName>
        <fullName evidence="1">Uncharacterized protein</fullName>
    </submittedName>
</protein>
<dbReference type="EMBL" id="GBXM01102050">
    <property type="protein sequence ID" value="JAH06527.1"/>
    <property type="molecule type" value="Transcribed_RNA"/>
</dbReference>
<sequence length="26" mass="2905">MLWTCGLIITKVVLKLNNSLFISPSL</sequence>
<dbReference type="AlphaFoldDB" id="A0A0E9PQF5"/>
<name>A0A0E9PQF5_ANGAN</name>